<dbReference type="CDD" id="cd05233">
    <property type="entry name" value="SDR_c"/>
    <property type="match status" value="1"/>
</dbReference>
<evidence type="ECO:0000313" key="3">
    <source>
        <dbReference type="Proteomes" id="UP000676917"/>
    </source>
</evidence>
<gene>
    <name evidence="2" type="primary">ymfI</name>
    <name evidence="2" type="ORF">J43TS3_08290</name>
</gene>
<dbReference type="EMBL" id="BORP01000001">
    <property type="protein sequence ID" value="GIO26218.1"/>
    <property type="molecule type" value="Genomic_DNA"/>
</dbReference>
<dbReference type="InterPro" id="IPR050259">
    <property type="entry name" value="SDR"/>
</dbReference>
<dbReference type="PRINTS" id="PR00081">
    <property type="entry name" value="GDHRDH"/>
</dbReference>
<name>A0A920C645_9BACI</name>
<dbReference type="Gene3D" id="3.40.50.720">
    <property type="entry name" value="NAD(P)-binding Rossmann-like Domain"/>
    <property type="match status" value="1"/>
</dbReference>
<dbReference type="PANTHER" id="PTHR42879">
    <property type="entry name" value="3-OXOACYL-(ACYL-CARRIER-PROTEIN) REDUCTASE"/>
    <property type="match status" value="1"/>
</dbReference>
<protein>
    <submittedName>
        <fullName evidence="2">Oxidoreductase YmfI</fullName>
    </submittedName>
</protein>
<accession>A0A920C645</accession>
<reference evidence="2" key="1">
    <citation type="submission" date="2021-03" db="EMBL/GenBank/DDBJ databases">
        <title>Antimicrobial resistance genes in bacteria isolated from Japanese honey, and their potential for conferring macrolide and lincosamide resistance in the American foulbrood pathogen Paenibacillus larvae.</title>
        <authorList>
            <person name="Okamoto M."/>
            <person name="Kumagai M."/>
            <person name="Kanamori H."/>
            <person name="Takamatsu D."/>
        </authorList>
    </citation>
    <scope>NUCLEOTIDE SEQUENCE</scope>
    <source>
        <strain evidence="2">J43TS3</strain>
    </source>
</reference>
<evidence type="ECO:0000313" key="2">
    <source>
        <dbReference type="EMBL" id="GIO26218.1"/>
    </source>
</evidence>
<evidence type="ECO:0000256" key="1">
    <source>
        <dbReference type="ARBA" id="ARBA00006484"/>
    </source>
</evidence>
<dbReference type="PANTHER" id="PTHR42879:SF2">
    <property type="entry name" value="3-OXOACYL-[ACYL-CARRIER-PROTEIN] REDUCTASE FABG"/>
    <property type="match status" value="1"/>
</dbReference>
<dbReference type="AlphaFoldDB" id="A0A920C645"/>
<sequence>MGKNILIIGASGAIGSAITEQLILDGHQLILHYHQNRDAIDTILENAKAESILGFIKADLSKMANISDFLEKIAYPVDAIIFASGIAYYGLFQETPDEVMEEMFSIHIGAPLLITKALLGDMLLRKNGKIIFISSIWGEVGASNEVLYSTVKGAQNSFVKALAKEVGPSGILVNAVSPGFIDTKMNPLSADEKEALLEEIPLNRPGLPKDVANTVSFLLSDKSNYIHGEIIRVTGGWH</sequence>
<organism evidence="2 3">
    <name type="scientific">Ornithinibacillus bavariensis</name>
    <dbReference type="NCBI Taxonomy" id="545502"/>
    <lineage>
        <taxon>Bacteria</taxon>
        <taxon>Bacillati</taxon>
        <taxon>Bacillota</taxon>
        <taxon>Bacilli</taxon>
        <taxon>Bacillales</taxon>
        <taxon>Bacillaceae</taxon>
        <taxon>Ornithinibacillus</taxon>
    </lineage>
</organism>
<keyword evidence="3" id="KW-1185">Reference proteome</keyword>
<dbReference type="NCBIfam" id="NF047420">
    <property type="entry name" value="EF_P_mod_YmfI"/>
    <property type="match status" value="1"/>
</dbReference>
<dbReference type="InterPro" id="IPR036291">
    <property type="entry name" value="NAD(P)-bd_dom_sf"/>
</dbReference>
<comment type="caution">
    <text evidence="2">The sequence shown here is derived from an EMBL/GenBank/DDBJ whole genome shotgun (WGS) entry which is preliminary data.</text>
</comment>
<proteinExistence type="inferred from homology"/>
<dbReference type="RefSeq" id="WP_212919703.1">
    <property type="nucleotide sequence ID" value="NZ_BORP01000001.1"/>
</dbReference>
<comment type="similarity">
    <text evidence="1">Belongs to the short-chain dehydrogenases/reductases (SDR) family.</text>
</comment>
<dbReference type="SUPFAM" id="SSF51735">
    <property type="entry name" value="NAD(P)-binding Rossmann-fold domains"/>
    <property type="match status" value="1"/>
</dbReference>
<dbReference type="InterPro" id="IPR002347">
    <property type="entry name" value="SDR_fam"/>
</dbReference>
<dbReference type="Pfam" id="PF13561">
    <property type="entry name" value="adh_short_C2"/>
    <property type="match status" value="1"/>
</dbReference>
<dbReference type="Proteomes" id="UP000676917">
    <property type="component" value="Unassembled WGS sequence"/>
</dbReference>